<dbReference type="Proteomes" id="UP000029518">
    <property type="component" value="Chromosome"/>
</dbReference>
<dbReference type="InterPro" id="IPR008929">
    <property type="entry name" value="Chondroitin_lyas"/>
</dbReference>
<dbReference type="Gene3D" id="2.70.98.70">
    <property type="match status" value="1"/>
</dbReference>
<dbReference type="Pfam" id="PF07940">
    <property type="entry name" value="Hepar_II_III_C"/>
    <property type="match status" value="1"/>
</dbReference>
<dbReference type="EMBL" id="CP009285">
    <property type="protein sequence ID" value="AIQ61486.1"/>
    <property type="molecule type" value="Genomic_DNA"/>
</dbReference>
<feature type="domain" description="Heparinase II/III-like C-terminal" evidence="5">
    <location>
        <begin position="544"/>
        <end position="626"/>
    </location>
</feature>
<evidence type="ECO:0000256" key="2">
    <source>
        <dbReference type="ARBA" id="ARBA00022729"/>
    </source>
</evidence>
<dbReference type="SUPFAM" id="SSF48230">
    <property type="entry name" value="Chondroitin AC/alginate lyase"/>
    <property type="match status" value="1"/>
</dbReference>
<dbReference type="InterPro" id="IPR012480">
    <property type="entry name" value="Hepar_II_III_C"/>
</dbReference>
<organism evidence="6 7">
    <name type="scientific">Paenibacillus borealis</name>
    <dbReference type="NCBI Taxonomy" id="160799"/>
    <lineage>
        <taxon>Bacteria</taxon>
        <taxon>Bacillati</taxon>
        <taxon>Bacillota</taxon>
        <taxon>Bacilli</taxon>
        <taxon>Bacillales</taxon>
        <taxon>Paenibacillaceae</taxon>
        <taxon>Paenibacillus</taxon>
    </lineage>
</organism>
<sequence length="853" mass="92358">MNPASNDVAGARPFGCYEHGQLENIRARISLYPAVSQEYGRQQQLAGQFAAREAAVPLSGLGAFRVEPFVFKVPDGTAFLKLAVQVQGRGVARIGGVRLTHSQLGLPVALINGDFRQALKGWTQEPGSGSRVALEQLAGGGSGLQPSGITPAGGEPEEEVRCVRISNEAEDGITVLRYEERLPVTAGDYYGIQTELSLEAPLDNGGIRTGVTFLDEDGLPLGPEQRGPLFNRPTLTNWAYLLEAAGAEGNLYMVSGEDHYAARAGRKLQYMLADMRQGMDIFRRDGWHDDDTYGAVHIGRGLAAVSVIYDQIAGSGALTAGEIEVLHSDLRYIAAMMMDTAYYRFDLETFPDEKGGKRSNWNADRATGLGVYALLFPQEPESAGYLEHACSVVDWQLAEVVDQEGAWPENVRYHGAVLHRYFLFFVLLKRLQGMDYFRHPKVKAMYRFLIGIVTAEDIIQGGHDAGPVLLTPAVGDANVQEKWFRLLGYAAPFYAEEDPHLSAEMVWTWKHGGAPVQDTGAFPLPLVALLYSQPDLPEQQPALHSVHYPGIGYAIFRSGEQNLRNYAIYEASPLTYHAHHDEGHFSIWADGVPLTLDAGTGGYYNGDRHWYVSGAAHNIVQFADGSGGYADGPLQSVCREVLFTEELDYARSLIPDTLAGEYERNFLYIKAGFDAYLVWDRIEGGADSVWNLHTLSTEADISGQGIEAAALGGMRLSAHIAEPVSPVITAGEGAVGGAYPLAAQQHFRVHGNAGEDYVVLLHPHTATAPLLGLEPLLCEDAGGGVRVYKISRADGAWCVAAINGSGHTRRVRIPGGVPLRVLGTEGAEAAIDGHAAEDILTLEPGTIQIAVPQ</sequence>
<dbReference type="AlphaFoldDB" id="A0A089LJ04"/>
<dbReference type="GO" id="GO:0042597">
    <property type="term" value="C:periplasmic space"/>
    <property type="evidence" value="ECO:0007669"/>
    <property type="project" value="UniProtKB-SubCell"/>
</dbReference>
<evidence type="ECO:0000313" key="7">
    <source>
        <dbReference type="Proteomes" id="UP000029518"/>
    </source>
</evidence>
<dbReference type="PANTHER" id="PTHR39210">
    <property type="entry name" value="HEPARIN-SULFATE LYASE"/>
    <property type="match status" value="1"/>
</dbReference>
<dbReference type="KEGG" id="pbd:PBOR_34735"/>
<keyword evidence="7" id="KW-1185">Reference proteome</keyword>
<dbReference type="Gene3D" id="1.50.10.100">
    <property type="entry name" value="Chondroitin AC/alginate lyase"/>
    <property type="match status" value="1"/>
</dbReference>
<dbReference type="HOGENOM" id="CLU_333955_0_0_9"/>
<evidence type="ECO:0000256" key="3">
    <source>
        <dbReference type="ARBA" id="ARBA00022764"/>
    </source>
</evidence>
<evidence type="ECO:0000256" key="4">
    <source>
        <dbReference type="ARBA" id="ARBA00023239"/>
    </source>
</evidence>
<accession>A0A089LJ04</accession>
<keyword evidence="3" id="KW-0574">Periplasm</keyword>
<name>A0A089LJ04_PAEBO</name>
<protein>
    <recommendedName>
        <fullName evidence="5">Heparinase II/III-like C-terminal domain-containing protein</fullName>
    </recommendedName>
</protein>
<gene>
    <name evidence="6" type="ORF">PBOR_34735</name>
</gene>
<dbReference type="PANTHER" id="PTHR39210:SF1">
    <property type="entry name" value="HEPARIN-SULFATE LYASE"/>
    <property type="match status" value="1"/>
</dbReference>
<proteinExistence type="predicted"/>
<dbReference type="GO" id="GO:0016829">
    <property type="term" value="F:lyase activity"/>
    <property type="evidence" value="ECO:0007669"/>
    <property type="project" value="UniProtKB-KW"/>
</dbReference>
<keyword evidence="2" id="KW-0732">Signal</keyword>
<reference evidence="6" key="1">
    <citation type="submission" date="2014-08" db="EMBL/GenBank/DDBJ databases">
        <title>Comparative genomics of the Paenibacillus odorifer group.</title>
        <authorList>
            <person name="den Bakker H.C."/>
            <person name="Tsai Y.-C.Y.-C."/>
            <person name="Martin N."/>
            <person name="Korlach J."/>
            <person name="Wiedmann M."/>
        </authorList>
    </citation>
    <scope>NUCLEOTIDE SEQUENCE [LARGE SCALE GENOMIC DNA]</scope>
    <source>
        <strain evidence="6">DSM 13188</strain>
    </source>
</reference>
<dbReference type="RefSeq" id="WP_042218331.1">
    <property type="nucleotide sequence ID" value="NZ_CP009285.1"/>
</dbReference>
<comment type="subcellular location">
    <subcellularLocation>
        <location evidence="1">Periplasm</location>
    </subcellularLocation>
</comment>
<dbReference type="OrthoDB" id="2483493at2"/>
<evidence type="ECO:0000256" key="1">
    <source>
        <dbReference type="ARBA" id="ARBA00004418"/>
    </source>
</evidence>
<evidence type="ECO:0000259" key="5">
    <source>
        <dbReference type="Pfam" id="PF07940"/>
    </source>
</evidence>
<evidence type="ECO:0000313" key="6">
    <source>
        <dbReference type="EMBL" id="AIQ61486.1"/>
    </source>
</evidence>
<keyword evidence="4" id="KW-0456">Lyase</keyword>